<dbReference type="EMBL" id="JABEQO010000046">
    <property type="protein sequence ID" value="MBB2166696.1"/>
    <property type="molecule type" value="Genomic_DNA"/>
</dbReference>
<dbReference type="Pfam" id="PF00126">
    <property type="entry name" value="HTH_1"/>
    <property type="match status" value="1"/>
</dbReference>
<evidence type="ECO:0000313" key="9">
    <source>
        <dbReference type="Proteomes" id="UP000561077"/>
    </source>
</evidence>
<dbReference type="Proteomes" id="UP000561077">
    <property type="component" value="Unassembled WGS sequence"/>
</dbReference>
<dbReference type="Gene3D" id="1.10.10.10">
    <property type="entry name" value="Winged helix-like DNA-binding domain superfamily/Winged helix DNA-binding domain"/>
    <property type="match status" value="1"/>
</dbReference>
<dbReference type="PANTHER" id="PTHR30419">
    <property type="entry name" value="HTH-TYPE TRANSCRIPTIONAL REGULATOR YBHD"/>
    <property type="match status" value="1"/>
</dbReference>
<dbReference type="PANTHER" id="PTHR30419:SF8">
    <property type="entry name" value="NITROGEN ASSIMILATION TRANSCRIPTIONAL ACTIVATOR-RELATED"/>
    <property type="match status" value="1"/>
</dbReference>
<dbReference type="InterPro" id="IPR005119">
    <property type="entry name" value="LysR_subst-bd"/>
</dbReference>
<protein>
    <submittedName>
        <fullName evidence="6">LysR family transcriptional regulator</fullName>
    </submittedName>
</protein>
<keyword evidence="4" id="KW-0804">Transcription</keyword>
<dbReference type="GO" id="GO:0005829">
    <property type="term" value="C:cytosol"/>
    <property type="evidence" value="ECO:0007669"/>
    <property type="project" value="TreeGrafter"/>
</dbReference>
<evidence type="ECO:0000259" key="5">
    <source>
        <dbReference type="PROSITE" id="PS50931"/>
    </source>
</evidence>
<keyword evidence="3" id="KW-0238">DNA-binding</keyword>
<dbReference type="GO" id="GO:0003700">
    <property type="term" value="F:DNA-binding transcription factor activity"/>
    <property type="evidence" value="ECO:0007669"/>
    <property type="project" value="InterPro"/>
</dbReference>
<evidence type="ECO:0000256" key="1">
    <source>
        <dbReference type="ARBA" id="ARBA00009437"/>
    </source>
</evidence>
<evidence type="ECO:0000313" key="6">
    <source>
        <dbReference type="EMBL" id="MBB2166696.1"/>
    </source>
</evidence>
<proteinExistence type="inferred from homology"/>
<dbReference type="InterPro" id="IPR036388">
    <property type="entry name" value="WH-like_DNA-bd_sf"/>
</dbReference>
<dbReference type="InterPro" id="IPR036390">
    <property type="entry name" value="WH_DNA-bd_sf"/>
</dbReference>
<evidence type="ECO:0000256" key="3">
    <source>
        <dbReference type="ARBA" id="ARBA00023125"/>
    </source>
</evidence>
<dbReference type="AlphaFoldDB" id="A0A7W4IPL5"/>
<dbReference type="Pfam" id="PF03466">
    <property type="entry name" value="LysR_substrate"/>
    <property type="match status" value="1"/>
</dbReference>
<sequence>MPAFSRFLLYFLAVARHGSIRRASEELRIAASAIDRQLLQGEKALGAPLFERLPTGMRLTAAGEILHAHARRWHRDFADVARQIDDLKGLRRGQVTLAAPEALTRSFLTGLIARLRQTHPAIVLNLRIHDNAEIAGLLDDGSADLALMLDPTGIRSLHVRNTAPFPLGFVSPPGHGLSHLASVRFSACADEPTIIPAAPLAIAAIFTRLEADCAVTARMATTSNNVQLIKSLVAAGTGISLLSALDVMEEVAHGLLCFTPLAHASVPPLALSLVHDRGRHLSAAARLVADTLDHALTDLANMPEQTANFRYNTRD</sequence>
<dbReference type="PROSITE" id="PS50931">
    <property type="entry name" value="HTH_LYSR"/>
    <property type="match status" value="1"/>
</dbReference>
<evidence type="ECO:0000256" key="4">
    <source>
        <dbReference type="ARBA" id="ARBA00023163"/>
    </source>
</evidence>
<evidence type="ECO:0000313" key="7">
    <source>
        <dbReference type="EMBL" id="MBB2195798.1"/>
    </source>
</evidence>
<dbReference type="Gene3D" id="3.40.190.10">
    <property type="entry name" value="Periplasmic binding protein-like II"/>
    <property type="match status" value="2"/>
</dbReference>
<keyword evidence="2" id="KW-0805">Transcription regulation</keyword>
<gene>
    <name evidence="7" type="ORF">HLH25_19625</name>
    <name evidence="6" type="ORF">HLH26_19630</name>
</gene>
<name>A0A7W4IPL5_9PROT</name>
<dbReference type="EMBL" id="JABEQN010000045">
    <property type="protein sequence ID" value="MBB2195798.1"/>
    <property type="molecule type" value="Genomic_DNA"/>
</dbReference>
<organism evidence="6 9">
    <name type="scientific">Gluconacetobacter dulcium</name>
    <dbReference type="NCBI Taxonomy" id="2729096"/>
    <lineage>
        <taxon>Bacteria</taxon>
        <taxon>Pseudomonadati</taxon>
        <taxon>Pseudomonadota</taxon>
        <taxon>Alphaproteobacteria</taxon>
        <taxon>Acetobacterales</taxon>
        <taxon>Acetobacteraceae</taxon>
        <taxon>Gluconacetobacter</taxon>
    </lineage>
</organism>
<dbReference type="InterPro" id="IPR050950">
    <property type="entry name" value="HTH-type_LysR_regulators"/>
</dbReference>
<feature type="domain" description="HTH lysR-type" evidence="5">
    <location>
        <begin position="8"/>
        <end position="60"/>
    </location>
</feature>
<comment type="similarity">
    <text evidence="1">Belongs to the LysR transcriptional regulatory family.</text>
</comment>
<dbReference type="SUPFAM" id="SSF53850">
    <property type="entry name" value="Periplasmic binding protein-like II"/>
    <property type="match status" value="1"/>
</dbReference>
<accession>A0A7W4IPL5</accession>
<keyword evidence="8" id="KW-1185">Reference proteome</keyword>
<dbReference type="SUPFAM" id="SSF46785">
    <property type="entry name" value="Winged helix' DNA-binding domain"/>
    <property type="match status" value="1"/>
</dbReference>
<reference evidence="8 9" key="1">
    <citation type="submission" date="2020-04" db="EMBL/GenBank/DDBJ databases">
        <title>Description of novel Gluconacetobacter.</title>
        <authorList>
            <person name="Sombolestani A."/>
        </authorList>
    </citation>
    <scope>NUCLEOTIDE SEQUENCE [LARGE SCALE GENOMIC DNA]</scope>
    <source>
        <strain evidence="7 8">LMG 1728</strain>
        <strain evidence="6 9">LMG 1731</strain>
    </source>
</reference>
<evidence type="ECO:0000313" key="8">
    <source>
        <dbReference type="Proteomes" id="UP000540490"/>
    </source>
</evidence>
<dbReference type="GO" id="GO:0003677">
    <property type="term" value="F:DNA binding"/>
    <property type="evidence" value="ECO:0007669"/>
    <property type="project" value="UniProtKB-KW"/>
</dbReference>
<dbReference type="InterPro" id="IPR000847">
    <property type="entry name" value="LysR_HTH_N"/>
</dbReference>
<dbReference type="RefSeq" id="WP_182975682.1">
    <property type="nucleotide sequence ID" value="NZ_JABEQN010000045.1"/>
</dbReference>
<comment type="caution">
    <text evidence="6">The sequence shown here is derived from an EMBL/GenBank/DDBJ whole genome shotgun (WGS) entry which is preliminary data.</text>
</comment>
<dbReference type="Proteomes" id="UP000540490">
    <property type="component" value="Unassembled WGS sequence"/>
</dbReference>
<evidence type="ECO:0000256" key="2">
    <source>
        <dbReference type="ARBA" id="ARBA00023015"/>
    </source>
</evidence>